<reference evidence="2" key="1">
    <citation type="submission" date="2011-05" db="EMBL/GenBank/DDBJ databases">
        <authorList>
            <person name="Kuske C.R."/>
            <person name="Challacombe J.F."/>
            <person name="Siddaramappa S."/>
            <person name="Petersen J.M."/>
            <person name="Bruce D.C."/>
        </authorList>
    </citation>
    <scope>NUCLEOTIDE SEQUENCE</scope>
    <source>
        <strain evidence="2">TX077308</strain>
    </source>
</reference>
<evidence type="ECO:0000313" key="3">
    <source>
        <dbReference type="Proteomes" id="UP000000490"/>
    </source>
</evidence>
<dbReference type="RefSeq" id="WP_013923458.1">
    <property type="nucleotide sequence ID" value="NC_015696.1"/>
</dbReference>
<evidence type="ECO:0008006" key="4">
    <source>
        <dbReference type="Google" id="ProtNLM"/>
    </source>
</evidence>
<gene>
    <name evidence="2" type="ordered locus">F7308_1704</name>
</gene>
<dbReference type="Proteomes" id="UP000000490">
    <property type="component" value="Chromosome"/>
</dbReference>
<dbReference type="PROSITE" id="PS51257">
    <property type="entry name" value="PROKAR_LIPOPROTEIN"/>
    <property type="match status" value="1"/>
</dbReference>
<organism evidence="2 3">
    <name type="scientific">Francisella salina</name>
    <dbReference type="NCBI Taxonomy" id="573569"/>
    <lineage>
        <taxon>Bacteria</taxon>
        <taxon>Pseudomonadati</taxon>
        <taxon>Pseudomonadota</taxon>
        <taxon>Gammaproteobacteria</taxon>
        <taxon>Thiotrichales</taxon>
        <taxon>Francisellaceae</taxon>
        <taxon>Francisella</taxon>
    </lineage>
</organism>
<dbReference type="EMBL" id="CP002872">
    <property type="protein sequence ID" value="AEI36628.1"/>
    <property type="molecule type" value="Genomic_DNA"/>
</dbReference>
<evidence type="ECO:0000313" key="2">
    <source>
        <dbReference type="EMBL" id="AEI36628.1"/>
    </source>
</evidence>
<protein>
    <recommendedName>
        <fullName evidence="4">Lipoprotein</fullName>
    </recommendedName>
</protein>
<name>A0ABN3ZWE6_FRAST</name>
<keyword evidence="1" id="KW-0732">Signal</keyword>
<proteinExistence type="predicted"/>
<feature type="chain" id="PRO_5045235177" description="Lipoprotein" evidence="1">
    <location>
        <begin position="25"/>
        <end position="69"/>
    </location>
</feature>
<feature type="signal peptide" evidence="1">
    <location>
        <begin position="1"/>
        <end position="24"/>
    </location>
</feature>
<sequence>MKIKYLTLVSIVVVSCLSFSSLYAATNSYYSNTDRNQSKKVVLDENYLKNKGKTSSINNVDNSTAPPHM</sequence>
<accession>A0ABN3ZWE6</accession>
<keyword evidence="3" id="KW-1185">Reference proteome</keyword>
<evidence type="ECO:0000256" key="1">
    <source>
        <dbReference type="SAM" id="SignalP"/>
    </source>
</evidence>